<proteinExistence type="predicted"/>
<dbReference type="KEGG" id="ahel:Q31a_55890"/>
<organism evidence="1 2">
    <name type="scientific">Aureliella helgolandensis</name>
    <dbReference type="NCBI Taxonomy" id="2527968"/>
    <lineage>
        <taxon>Bacteria</taxon>
        <taxon>Pseudomonadati</taxon>
        <taxon>Planctomycetota</taxon>
        <taxon>Planctomycetia</taxon>
        <taxon>Pirellulales</taxon>
        <taxon>Pirellulaceae</taxon>
        <taxon>Aureliella</taxon>
    </lineage>
</organism>
<evidence type="ECO:0000313" key="2">
    <source>
        <dbReference type="Proteomes" id="UP000318017"/>
    </source>
</evidence>
<dbReference type="AlphaFoldDB" id="A0A518GF22"/>
<name>A0A518GF22_9BACT</name>
<dbReference type="OrthoDB" id="281568at2"/>
<accession>A0A518GF22</accession>
<dbReference type="RefSeq" id="WP_145084229.1">
    <property type="nucleotide sequence ID" value="NZ_CP036298.1"/>
</dbReference>
<gene>
    <name evidence="1" type="ORF">Q31a_55890</name>
</gene>
<dbReference type="EMBL" id="CP036298">
    <property type="protein sequence ID" value="QDV27201.1"/>
    <property type="molecule type" value="Genomic_DNA"/>
</dbReference>
<protein>
    <submittedName>
        <fullName evidence="1">Uncharacterized protein</fullName>
    </submittedName>
</protein>
<reference evidence="1 2" key="1">
    <citation type="submission" date="2019-02" db="EMBL/GenBank/DDBJ databases">
        <title>Deep-cultivation of Planctomycetes and their phenomic and genomic characterization uncovers novel biology.</title>
        <authorList>
            <person name="Wiegand S."/>
            <person name="Jogler M."/>
            <person name="Boedeker C."/>
            <person name="Pinto D."/>
            <person name="Vollmers J."/>
            <person name="Rivas-Marin E."/>
            <person name="Kohn T."/>
            <person name="Peeters S.H."/>
            <person name="Heuer A."/>
            <person name="Rast P."/>
            <person name="Oberbeckmann S."/>
            <person name="Bunk B."/>
            <person name="Jeske O."/>
            <person name="Meyerdierks A."/>
            <person name="Storesund J.E."/>
            <person name="Kallscheuer N."/>
            <person name="Luecker S."/>
            <person name="Lage O.M."/>
            <person name="Pohl T."/>
            <person name="Merkel B.J."/>
            <person name="Hornburger P."/>
            <person name="Mueller R.-W."/>
            <person name="Bruemmer F."/>
            <person name="Labrenz M."/>
            <person name="Spormann A.M."/>
            <person name="Op den Camp H."/>
            <person name="Overmann J."/>
            <person name="Amann R."/>
            <person name="Jetten M.S.M."/>
            <person name="Mascher T."/>
            <person name="Medema M.H."/>
            <person name="Devos D.P."/>
            <person name="Kaster A.-K."/>
            <person name="Ovreas L."/>
            <person name="Rohde M."/>
            <person name="Galperin M.Y."/>
            <person name="Jogler C."/>
        </authorList>
    </citation>
    <scope>NUCLEOTIDE SEQUENCE [LARGE SCALE GENOMIC DNA]</scope>
    <source>
        <strain evidence="1 2">Q31a</strain>
    </source>
</reference>
<sequence>MDSTSELMHQVDAEVAHVWMVRTFLKHSDEASEDEELASVHRDLYDFMLALGPALDANDAAAYLKIARKKLSKLRLATELFLEIQPEVSGHTNFKMAGRSLTLAVERIITLLTVEPAKTPQD</sequence>
<keyword evidence="2" id="KW-1185">Reference proteome</keyword>
<evidence type="ECO:0000313" key="1">
    <source>
        <dbReference type="EMBL" id="QDV27201.1"/>
    </source>
</evidence>
<dbReference type="Proteomes" id="UP000318017">
    <property type="component" value="Chromosome"/>
</dbReference>